<name>A0A6G1ERR5_9ORYZ</name>
<evidence type="ECO:0000313" key="2">
    <source>
        <dbReference type="Proteomes" id="UP000479710"/>
    </source>
</evidence>
<evidence type="ECO:0000313" key="1">
    <source>
        <dbReference type="EMBL" id="KAF0927320.1"/>
    </source>
</evidence>
<dbReference type="Proteomes" id="UP000479710">
    <property type="component" value="Unassembled WGS sequence"/>
</dbReference>
<sequence length="138" mass="14825">MTLFPTGVAAPPRSSLPLEAQALSNRIFHGTLALPVHQSVELGCAKAARRLRFPSSGQRLLRRGSRNGSTLRSSARSAHHAGHAHAVFLCRRSLPSSRRPDVPEGIIVAPLSPIWMPLVEDGLACAITSVKESKHQKG</sequence>
<accession>A0A6G1ERR5</accession>
<dbReference type="EMBL" id="SPHZ02000003">
    <property type="protein sequence ID" value="KAF0927320.1"/>
    <property type="molecule type" value="Genomic_DNA"/>
</dbReference>
<reference evidence="1 2" key="1">
    <citation type="submission" date="2019-11" db="EMBL/GenBank/DDBJ databases">
        <title>Whole genome sequence of Oryza granulata.</title>
        <authorList>
            <person name="Li W."/>
        </authorList>
    </citation>
    <scope>NUCLEOTIDE SEQUENCE [LARGE SCALE GENOMIC DNA]</scope>
    <source>
        <strain evidence="2">cv. Menghai</strain>
        <tissue evidence="1">Leaf</tissue>
    </source>
</reference>
<protein>
    <submittedName>
        <fullName evidence="1">Uncharacterized protein</fullName>
    </submittedName>
</protein>
<keyword evidence="2" id="KW-1185">Reference proteome</keyword>
<feature type="non-terminal residue" evidence="1">
    <location>
        <position position="138"/>
    </location>
</feature>
<comment type="caution">
    <text evidence="1">The sequence shown here is derived from an EMBL/GenBank/DDBJ whole genome shotgun (WGS) entry which is preliminary data.</text>
</comment>
<proteinExistence type="predicted"/>
<gene>
    <name evidence="1" type="ORF">E2562_031511</name>
</gene>
<organism evidence="1 2">
    <name type="scientific">Oryza meyeriana var. granulata</name>
    <dbReference type="NCBI Taxonomy" id="110450"/>
    <lineage>
        <taxon>Eukaryota</taxon>
        <taxon>Viridiplantae</taxon>
        <taxon>Streptophyta</taxon>
        <taxon>Embryophyta</taxon>
        <taxon>Tracheophyta</taxon>
        <taxon>Spermatophyta</taxon>
        <taxon>Magnoliopsida</taxon>
        <taxon>Liliopsida</taxon>
        <taxon>Poales</taxon>
        <taxon>Poaceae</taxon>
        <taxon>BOP clade</taxon>
        <taxon>Oryzoideae</taxon>
        <taxon>Oryzeae</taxon>
        <taxon>Oryzinae</taxon>
        <taxon>Oryza</taxon>
        <taxon>Oryza meyeriana</taxon>
    </lineage>
</organism>
<dbReference type="AlphaFoldDB" id="A0A6G1ERR5"/>